<dbReference type="OMA" id="DQYAFHT"/>
<keyword evidence="3" id="KW-1185">Reference proteome</keyword>
<organism evidence="2">
    <name type="scientific">Strongyloides ratti</name>
    <name type="common">Parasitic roundworm</name>
    <dbReference type="NCBI Taxonomy" id="34506"/>
    <lineage>
        <taxon>Eukaryota</taxon>
        <taxon>Metazoa</taxon>
        <taxon>Ecdysozoa</taxon>
        <taxon>Nematoda</taxon>
        <taxon>Chromadorea</taxon>
        <taxon>Rhabditida</taxon>
        <taxon>Tylenchina</taxon>
        <taxon>Panagrolaimomorpha</taxon>
        <taxon>Strongyloidoidea</taxon>
        <taxon>Strongyloididae</taxon>
        <taxon>Strongyloides</taxon>
    </lineage>
</organism>
<dbReference type="EMBL" id="LN609529">
    <property type="protein sequence ID" value="CEF66031.1"/>
    <property type="molecule type" value="Genomic_DNA"/>
</dbReference>
<reference evidence="2 3" key="1">
    <citation type="submission" date="2014-09" db="EMBL/GenBank/DDBJ databases">
        <authorList>
            <person name="Martin A.A."/>
        </authorList>
    </citation>
    <scope>NUCLEOTIDE SEQUENCE</scope>
    <source>
        <strain evidence="3">ED321</strain>
        <strain evidence="2">ED321 Heterogonic</strain>
    </source>
</reference>
<name>A0A090L8B0_STRRB</name>
<dbReference type="Proteomes" id="UP000035682">
    <property type="component" value="Unplaced"/>
</dbReference>
<evidence type="ECO:0000313" key="2">
    <source>
        <dbReference type="EMBL" id="CEF66031.1"/>
    </source>
</evidence>
<dbReference type="AlphaFoldDB" id="A0A090L8B0"/>
<dbReference type="WormBase" id="SRAE_2000070300">
    <property type="protein sequence ID" value="SRP04925"/>
    <property type="gene ID" value="WBGene00260901"/>
</dbReference>
<dbReference type="RefSeq" id="XP_024505231.1">
    <property type="nucleotide sequence ID" value="XM_024651566.1"/>
</dbReference>
<evidence type="ECO:0000313" key="5">
    <source>
        <dbReference type="WormBase" id="SRAE_2000070300"/>
    </source>
</evidence>
<proteinExistence type="predicted"/>
<reference evidence="4" key="2">
    <citation type="submission" date="2020-12" db="UniProtKB">
        <authorList>
            <consortium name="WormBaseParasite"/>
        </authorList>
    </citation>
    <scope>IDENTIFICATION</scope>
</reference>
<accession>A0A090L8B0</accession>
<feature type="transmembrane region" description="Helical" evidence="1">
    <location>
        <begin position="23"/>
        <end position="40"/>
    </location>
</feature>
<dbReference type="GeneID" id="36378395"/>
<dbReference type="WBParaSite" id="SRAE_2000070300.1">
    <property type="protein sequence ID" value="SRAE_2000070300.1"/>
    <property type="gene ID" value="WBGene00260901"/>
</dbReference>
<keyword evidence="1" id="KW-1133">Transmembrane helix</keyword>
<gene>
    <name evidence="2 4 5" type="ORF">SRAE_2000070300</name>
</gene>
<dbReference type="OrthoDB" id="10250504at2759"/>
<evidence type="ECO:0000256" key="1">
    <source>
        <dbReference type="SAM" id="Phobius"/>
    </source>
</evidence>
<keyword evidence="1" id="KW-0472">Membrane</keyword>
<keyword evidence="1" id="KW-0812">Transmembrane</keyword>
<sequence>MIKNKISSFFVVQRYGHTFKKKFFFSCISLFCLIFYNFIYKERDMDSIHRERPELNIKPLTIKELKEIRKSQKFSGIVIKKFDKHLTFKWNCLDMLDKYIGKYKYSLLGKWMASLNGIVLGCVKTIVKNDCLIIEDQNCLHTDVSFFLIIFSPKFNKSYQCTVTKVEKRYVLGKLFDIIPCMVKKAPEDVSIGSVITFNFVKAEFKGKLAMLSGTFNSLIDTPST</sequence>
<dbReference type="CTD" id="36378395"/>
<dbReference type="STRING" id="34506.A0A090L8B0"/>
<evidence type="ECO:0000313" key="4">
    <source>
        <dbReference type="WBParaSite" id="SRAE_2000070300.1"/>
    </source>
</evidence>
<protein>
    <submittedName>
        <fullName evidence="2 4">Uncharacterized protein</fullName>
    </submittedName>
</protein>
<evidence type="ECO:0000313" key="3">
    <source>
        <dbReference type="Proteomes" id="UP000035682"/>
    </source>
</evidence>